<dbReference type="SUPFAM" id="SSF51445">
    <property type="entry name" value="(Trans)glycosidases"/>
    <property type="match status" value="1"/>
</dbReference>
<keyword evidence="3" id="KW-1185">Reference proteome</keyword>
<evidence type="ECO:0008006" key="4">
    <source>
        <dbReference type="Google" id="ProtNLM"/>
    </source>
</evidence>
<protein>
    <recommendedName>
        <fullName evidence="4">Glycoside hydrolase family 5 domain-containing protein</fullName>
    </recommendedName>
</protein>
<name>A0ABP6YMH8_9PSEU</name>
<evidence type="ECO:0000256" key="1">
    <source>
        <dbReference type="SAM" id="SignalP"/>
    </source>
</evidence>
<feature type="signal peptide" evidence="1">
    <location>
        <begin position="1"/>
        <end position="25"/>
    </location>
</feature>
<reference evidence="3" key="1">
    <citation type="journal article" date="2019" name="Int. J. Syst. Evol. Microbiol.">
        <title>The Global Catalogue of Microorganisms (GCM) 10K type strain sequencing project: providing services to taxonomists for standard genome sequencing and annotation.</title>
        <authorList>
            <consortium name="The Broad Institute Genomics Platform"/>
            <consortium name="The Broad Institute Genome Sequencing Center for Infectious Disease"/>
            <person name="Wu L."/>
            <person name="Ma J."/>
        </authorList>
    </citation>
    <scope>NUCLEOTIDE SEQUENCE [LARGE SCALE GENOMIC DNA]</scope>
    <source>
        <strain evidence="3">JCM 16898</strain>
    </source>
</reference>
<keyword evidence="1" id="KW-0732">Signal</keyword>
<evidence type="ECO:0000313" key="3">
    <source>
        <dbReference type="Proteomes" id="UP001500689"/>
    </source>
</evidence>
<sequence length="492" mass="55553">MLRIGSAALAGTVLDAAVSAGPAHAVPLPRTENPVTPAGGPVGRGCYLTFCRIPTAGLNTWKSIMDSFAEDGVERVVLWMGGAFRSRRYPITWQYNRAHRNVVENFAGELIDYAHTRNIRVLLGFTPYTYDGTNQYALVRPDLKAQQSDGKLARLQGIHSWGYNLDPTKADAKRFMLDYARELYFDFYPNADGLLIESSDIDICTGGDCGGARHYYEIEFEFVRRLSDEVWSHNPAADIIVHPNYFVGGPNGAELPYDPRWTVIFSQWTVDLEFAKKVSRAYYFDLNVISQPPANVAESVRWVRDHGFAAYFPSQEFFTFVAQHAEFNETNLVGRRLRPFGFDFLGLDENPYRDPVVTVNRVALREYAGNPDLPDADFRAHLGLAVFGAAATEQNVTDLLFLHDFCYGRDKSLFSLAVPADPRAMRDRLERGLLSFGDLQSIQHRLAALPAVADRIRRSRNPLVRRLIPHTRLIEHNWDHDSRDLLAAHLRA</sequence>
<organism evidence="2 3">
    <name type="scientific">Amycolatopsis ultiminotia</name>
    <dbReference type="NCBI Taxonomy" id="543629"/>
    <lineage>
        <taxon>Bacteria</taxon>
        <taxon>Bacillati</taxon>
        <taxon>Actinomycetota</taxon>
        <taxon>Actinomycetes</taxon>
        <taxon>Pseudonocardiales</taxon>
        <taxon>Pseudonocardiaceae</taxon>
        <taxon>Amycolatopsis</taxon>
    </lineage>
</organism>
<comment type="caution">
    <text evidence="2">The sequence shown here is derived from an EMBL/GenBank/DDBJ whole genome shotgun (WGS) entry which is preliminary data.</text>
</comment>
<dbReference type="InterPro" id="IPR017853">
    <property type="entry name" value="GH"/>
</dbReference>
<accession>A0ABP6YMH8</accession>
<feature type="chain" id="PRO_5046847557" description="Glycoside hydrolase family 5 domain-containing protein" evidence="1">
    <location>
        <begin position="26"/>
        <end position="492"/>
    </location>
</feature>
<evidence type="ECO:0000313" key="2">
    <source>
        <dbReference type="EMBL" id="GAA3585757.1"/>
    </source>
</evidence>
<proteinExistence type="predicted"/>
<dbReference type="EMBL" id="BAAAZN010000031">
    <property type="protein sequence ID" value="GAA3585757.1"/>
    <property type="molecule type" value="Genomic_DNA"/>
</dbReference>
<gene>
    <name evidence="2" type="ORF">GCM10022222_82990</name>
</gene>
<dbReference type="Proteomes" id="UP001500689">
    <property type="component" value="Unassembled WGS sequence"/>
</dbReference>